<proteinExistence type="predicted"/>
<dbReference type="InterPro" id="IPR053185">
    <property type="entry name" value="SET_domain_protein"/>
</dbReference>
<sequence length="167" mass="18462">MQVGGNMHLAVFPEASRMNHDCAPNAQYFLDPLGLTQYVHAARPISEGEELTIASGQTADTALAEMKLIESSLADWTEASMASTKLAERLIKLYRQERLDGFLDTAFGYAALTYNAVGNSVQAKKYAKLAAESGTMKDGPDAANVRAMKELVKDPGRHWSWRRRLQR</sequence>
<dbReference type="EMBL" id="JAVDPF010000004">
    <property type="protein sequence ID" value="KAL1884398.1"/>
    <property type="molecule type" value="Genomic_DNA"/>
</dbReference>
<name>A0ABR3Y9C8_9EURO</name>
<dbReference type="Proteomes" id="UP001583193">
    <property type="component" value="Unassembled WGS sequence"/>
</dbReference>
<dbReference type="PANTHER" id="PTHR47332:SF6">
    <property type="entry name" value="SET DOMAIN-CONTAINING PROTEIN"/>
    <property type="match status" value="1"/>
</dbReference>
<dbReference type="CDD" id="cd20071">
    <property type="entry name" value="SET_SMYD"/>
    <property type="match status" value="1"/>
</dbReference>
<accession>A0ABR3Y9C8</accession>
<dbReference type="SUPFAM" id="SSF82199">
    <property type="entry name" value="SET domain"/>
    <property type="match status" value="1"/>
</dbReference>
<reference evidence="2 3" key="1">
    <citation type="journal article" date="2024" name="IMA Fungus">
        <title>IMA Genome - F19 : A genome assembly and annotation guide to empower mycologists, including annotated draft genome sequences of Ceratocystis pirilliformis, Diaporthe australafricana, Fusarium ophioides, Paecilomyces lecythidis, and Sporothrix stenoceras.</title>
        <authorList>
            <person name="Aylward J."/>
            <person name="Wilson A.M."/>
            <person name="Visagie C.M."/>
            <person name="Spraker J."/>
            <person name="Barnes I."/>
            <person name="Buitendag C."/>
            <person name="Ceriani C."/>
            <person name="Del Mar Angel L."/>
            <person name="du Plessis D."/>
            <person name="Fuchs T."/>
            <person name="Gasser K."/>
            <person name="Kramer D."/>
            <person name="Li W."/>
            <person name="Munsamy K."/>
            <person name="Piso A."/>
            <person name="Price J.L."/>
            <person name="Sonnekus B."/>
            <person name="Thomas C."/>
            <person name="van der Nest A."/>
            <person name="van Dijk A."/>
            <person name="van Heerden A."/>
            <person name="van Vuuren N."/>
            <person name="Yilmaz N."/>
            <person name="Duong T.A."/>
            <person name="van der Merwe N.A."/>
            <person name="Wingfield M.J."/>
            <person name="Wingfield B.D."/>
        </authorList>
    </citation>
    <scope>NUCLEOTIDE SEQUENCE [LARGE SCALE GENOMIC DNA]</scope>
    <source>
        <strain evidence="2 3">CMW 18167</strain>
    </source>
</reference>
<evidence type="ECO:0000259" key="1">
    <source>
        <dbReference type="Pfam" id="PF00856"/>
    </source>
</evidence>
<dbReference type="PANTHER" id="PTHR47332">
    <property type="entry name" value="SET DOMAIN-CONTAINING PROTEIN 5"/>
    <property type="match status" value="1"/>
</dbReference>
<evidence type="ECO:0000313" key="3">
    <source>
        <dbReference type="Proteomes" id="UP001583193"/>
    </source>
</evidence>
<feature type="domain" description="SET" evidence="1">
    <location>
        <begin position="15"/>
        <end position="53"/>
    </location>
</feature>
<organism evidence="2 3">
    <name type="scientific">Paecilomyces lecythidis</name>
    <dbReference type="NCBI Taxonomy" id="3004212"/>
    <lineage>
        <taxon>Eukaryota</taxon>
        <taxon>Fungi</taxon>
        <taxon>Dikarya</taxon>
        <taxon>Ascomycota</taxon>
        <taxon>Pezizomycotina</taxon>
        <taxon>Eurotiomycetes</taxon>
        <taxon>Eurotiomycetidae</taxon>
        <taxon>Eurotiales</taxon>
        <taxon>Thermoascaceae</taxon>
        <taxon>Paecilomyces</taxon>
    </lineage>
</organism>
<gene>
    <name evidence="2" type="ORF">Plec18167_001986</name>
</gene>
<keyword evidence="3" id="KW-1185">Reference proteome</keyword>
<comment type="caution">
    <text evidence="2">The sequence shown here is derived from an EMBL/GenBank/DDBJ whole genome shotgun (WGS) entry which is preliminary data.</text>
</comment>
<dbReference type="Gene3D" id="2.170.270.10">
    <property type="entry name" value="SET domain"/>
    <property type="match status" value="1"/>
</dbReference>
<protein>
    <recommendedName>
        <fullName evidence="1">SET domain-containing protein</fullName>
    </recommendedName>
</protein>
<dbReference type="Pfam" id="PF00856">
    <property type="entry name" value="SET"/>
    <property type="match status" value="1"/>
</dbReference>
<evidence type="ECO:0000313" key="2">
    <source>
        <dbReference type="EMBL" id="KAL1884398.1"/>
    </source>
</evidence>
<dbReference type="InterPro" id="IPR046341">
    <property type="entry name" value="SET_dom_sf"/>
</dbReference>
<dbReference type="InterPro" id="IPR001214">
    <property type="entry name" value="SET_dom"/>
</dbReference>